<dbReference type="EnsemblMetazoa" id="ACUA012919-RA">
    <property type="protein sequence ID" value="ACUA012919-PA"/>
    <property type="gene ID" value="ACUA012919"/>
</dbReference>
<protein>
    <submittedName>
        <fullName evidence="3">Uncharacterized protein</fullName>
    </submittedName>
</protein>
<reference evidence="4" key="1">
    <citation type="submission" date="2013-09" db="EMBL/GenBank/DDBJ databases">
        <title>The Genome Sequence of Anopheles culicifacies species A.</title>
        <authorList>
            <consortium name="The Broad Institute Genomics Platform"/>
            <person name="Neafsey D.E."/>
            <person name="Besansky N."/>
            <person name="Howell P."/>
            <person name="Walton C."/>
            <person name="Young S.K."/>
            <person name="Zeng Q."/>
            <person name="Gargeya S."/>
            <person name="Fitzgerald M."/>
            <person name="Haas B."/>
            <person name="Abouelleil A."/>
            <person name="Allen A.W."/>
            <person name="Alvarado L."/>
            <person name="Arachchi H.M."/>
            <person name="Berlin A.M."/>
            <person name="Chapman S.B."/>
            <person name="Gainer-Dewar J."/>
            <person name="Goldberg J."/>
            <person name="Griggs A."/>
            <person name="Gujja S."/>
            <person name="Hansen M."/>
            <person name="Howarth C."/>
            <person name="Imamovic A."/>
            <person name="Ireland A."/>
            <person name="Larimer J."/>
            <person name="McCowan C."/>
            <person name="Murphy C."/>
            <person name="Pearson M."/>
            <person name="Poon T.W."/>
            <person name="Priest M."/>
            <person name="Roberts A."/>
            <person name="Saif S."/>
            <person name="Shea T."/>
            <person name="Sisk P."/>
            <person name="Sykes S."/>
            <person name="Wortman J."/>
            <person name="Nusbaum C."/>
            <person name="Birren B."/>
        </authorList>
    </citation>
    <scope>NUCLEOTIDE SEQUENCE [LARGE SCALE GENOMIC DNA]</scope>
    <source>
        <strain evidence="4">A-37</strain>
    </source>
</reference>
<name>A0A182M9P5_9DIPT</name>
<evidence type="ECO:0000256" key="2">
    <source>
        <dbReference type="SAM" id="SignalP"/>
    </source>
</evidence>
<feature type="coiled-coil region" evidence="1">
    <location>
        <begin position="118"/>
        <end position="145"/>
    </location>
</feature>
<keyword evidence="4" id="KW-1185">Reference proteome</keyword>
<feature type="chain" id="PRO_5008128037" evidence="2">
    <location>
        <begin position="26"/>
        <end position="247"/>
    </location>
</feature>
<evidence type="ECO:0000256" key="1">
    <source>
        <dbReference type="SAM" id="Coils"/>
    </source>
</evidence>
<feature type="signal peptide" evidence="2">
    <location>
        <begin position="1"/>
        <end position="25"/>
    </location>
</feature>
<evidence type="ECO:0000313" key="3">
    <source>
        <dbReference type="EnsemblMetazoa" id="ACUA012919-PA"/>
    </source>
</evidence>
<keyword evidence="1" id="KW-0175">Coiled coil</keyword>
<accession>A0A182M9P5</accession>
<dbReference type="VEuPathDB" id="VectorBase:ACUA012919"/>
<evidence type="ECO:0000313" key="4">
    <source>
        <dbReference type="Proteomes" id="UP000075883"/>
    </source>
</evidence>
<dbReference type="EMBL" id="AXCM01001732">
    <property type="status" value="NOT_ANNOTATED_CDS"/>
    <property type="molecule type" value="Genomic_DNA"/>
</dbReference>
<reference evidence="3" key="2">
    <citation type="submission" date="2020-05" db="UniProtKB">
        <authorList>
            <consortium name="EnsemblMetazoa"/>
        </authorList>
    </citation>
    <scope>IDENTIFICATION</scope>
    <source>
        <strain evidence="3">A-37</strain>
    </source>
</reference>
<sequence>MGSLAGVLTILMLLPAGLLWTEGRADGVLFEPSTIASNIAAKVLWHIIQEVGVLDSDISNPSPLKLDRNRQITQQISRLSNKLHESQISLTEILGHRMLDAVEDVSYRNRFNDKITRIVSILKRIDRLETKMNRLLREDSAVEQITLTQFAQATIDLSNPKSVLELLLELEMEITGDVGLIATEGQDIFSQLNLISACCEQSVRCPPQTKLQDHCATVSFTTHAHIHKPIDPPCIGLRVSLDLQAPQ</sequence>
<proteinExistence type="predicted"/>
<keyword evidence="2" id="KW-0732">Signal</keyword>
<dbReference type="AlphaFoldDB" id="A0A182M9P5"/>
<organism evidence="3 4">
    <name type="scientific">Anopheles culicifacies</name>
    <dbReference type="NCBI Taxonomy" id="139723"/>
    <lineage>
        <taxon>Eukaryota</taxon>
        <taxon>Metazoa</taxon>
        <taxon>Ecdysozoa</taxon>
        <taxon>Arthropoda</taxon>
        <taxon>Hexapoda</taxon>
        <taxon>Insecta</taxon>
        <taxon>Pterygota</taxon>
        <taxon>Neoptera</taxon>
        <taxon>Endopterygota</taxon>
        <taxon>Diptera</taxon>
        <taxon>Nematocera</taxon>
        <taxon>Culicoidea</taxon>
        <taxon>Culicidae</taxon>
        <taxon>Anophelinae</taxon>
        <taxon>Anopheles</taxon>
        <taxon>culicifacies species complex</taxon>
    </lineage>
</organism>
<dbReference type="Proteomes" id="UP000075883">
    <property type="component" value="Unassembled WGS sequence"/>
</dbReference>